<protein>
    <recommendedName>
        <fullName evidence="7">E3 ubiquitin-protein ligase LIN-1</fullName>
    </recommendedName>
</protein>
<feature type="region of interest" description="Disordered" evidence="1">
    <location>
        <begin position="400"/>
        <end position="419"/>
    </location>
</feature>
<feature type="region of interest" description="Disordered" evidence="1">
    <location>
        <begin position="69"/>
        <end position="96"/>
    </location>
</feature>
<evidence type="ECO:0000259" key="3">
    <source>
        <dbReference type="Pfam" id="PF23628"/>
    </source>
</evidence>
<reference evidence="5 6" key="1">
    <citation type="journal article" date="2021" name="Comput. Struct. Biotechnol. J.">
        <title>De novo genome assembly of the potent medicinal plant Rehmannia glutinosa using nanopore technology.</title>
        <authorList>
            <person name="Ma L."/>
            <person name="Dong C."/>
            <person name="Song C."/>
            <person name="Wang X."/>
            <person name="Zheng X."/>
            <person name="Niu Y."/>
            <person name="Chen S."/>
            <person name="Feng W."/>
        </authorList>
    </citation>
    <scope>NUCLEOTIDE SEQUENCE [LARGE SCALE GENOMIC DNA]</scope>
    <source>
        <strain evidence="5">DH-2019</strain>
    </source>
</reference>
<dbReference type="InterPro" id="IPR016024">
    <property type="entry name" value="ARM-type_fold"/>
</dbReference>
<name>A0ABR0WRS0_REHGL</name>
<feature type="compositionally biased region" description="Basic residues" evidence="1">
    <location>
        <begin position="18"/>
        <end position="27"/>
    </location>
</feature>
<feature type="compositionally biased region" description="Basic and acidic residues" evidence="1">
    <location>
        <begin position="7"/>
        <end position="17"/>
    </location>
</feature>
<evidence type="ECO:0000259" key="2">
    <source>
        <dbReference type="Pfam" id="PF23568"/>
    </source>
</evidence>
<organism evidence="5 6">
    <name type="scientific">Rehmannia glutinosa</name>
    <name type="common">Chinese foxglove</name>
    <dbReference type="NCBI Taxonomy" id="99300"/>
    <lineage>
        <taxon>Eukaryota</taxon>
        <taxon>Viridiplantae</taxon>
        <taxon>Streptophyta</taxon>
        <taxon>Embryophyta</taxon>
        <taxon>Tracheophyta</taxon>
        <taxon>Spermatophyta</taxon>
        <taxon>Magnoliopsida</taxon>
        <taxon>eudicotyledons</taxon>
        <taxon>Gunneridae</taxon>
        <taxon>Pentapetalae</taxon>
        <taxon>asterids</taxon>
        <taxon>lamiids</taxon>
        <taxon>Lamiales</taxon>
        <taxon>Orobanchaceae</taxon>
        <taxon>Rehmannieae</taxon>
        <taxon>Rehmannia</taxon>
    </lineage>
</organism>
<comment type="caution">
    <text evidence="5">The sequence shown here is derived from an EMBL/GenBank/DDBJ whole genome shotgun (WGS) entry which is preliminary data.</text>
</comment>
<dbReference type="PANTHER" id="PTHR35549">
    <property type="entry name" value="OS04G0584500 PROTEIN"/>
    <property type="match status" value="1"/>
</dbReference>
<proteinExistence type="predicted"/>
<keyword evidence="6" id="KW-1185">Reference proteome</keyword>
<dbReference type="Pfam" id="PF23568">
    <property type="entry name" value="ARM_LIN"/>
    <property type="match status" value="1"/>
</dbReference>
<feature type="region of interest" description="Disordered" evidence="1">
    <location>
        <begin position="1"/>
        <end position="34"/>
    </location>
</feature>
<feature type="compositionally biased region" description="Low complexity" evidence="1">
    <location>
        <begin position="72"/>
        <end position="82"/>
    </location>
</feature>
<dbReference type="Gene3D" id="1.25.10.10">
    <property type="entry name" value="Leucine-rich Repeat Variant"/>
    <property type="match status" value="1"/>
</dbReference>
<gene>
    <name evidence="5" type="ORF">DH2020_017728</name>
</gene>
<evidence type="ECO:0000259" key="4">
    <source>
        <dbReference type="Pfam" id="PF23654"/>
    </source>
</evidence>
<dbReference type="InterPro" id="IPR056514">
    <property type="entry name" value="ARM_LIN_2nd"/>
</dbReference>
<feature type="domain" description="Putative E3 ubiquitin-protein ligase LIN N-terminal" evidence="2">
    <location>
        <begin position="104"/>
        <end position="322"/>
    </location>
</feature>
<dbReference type="InterPro" id="IPR055566">
    <property type="entry name" value="ARM_LIN"/>
</dbReference>
<evidence type="ECO:0000313" key="6">
    <source>
        <dbReference type="Proteomes" id="UP001318860"/>
    </source>
</evidence>
<dbReference type="InterPro" id="IPR056512">
    <property type="entry name" value="LIN_N"/>
</dbReference>
<evidence type="ECO:0000313" key="5">
    <source>
        <dbReference type="EMBL" id="KAK6150203.1"/>
    </source>
</evidence>
<dbReference type="SUPFAM" id="SSF48371">
    <property type="entry name" value="ARM repeat"/>
    <property type="match status" value="1"/>
</dbReference>
<dbReference type="Proteomes" id="UP001318860">
    <property type="component" value="Unassembled WGS sequence"/>
</dbReference>
<accession>A0ABR0WRS0</accession>
<dbReference type="EMBL" id="JABTTQ020000009">
    <property type="protein sequence ID" value="KAK6150203.1"/>
    <property type="molecule type" value="Genomic_DNA"/>
</dbReference>
<evidence type="ECO:0000256" key="1">
    <source>
        <dbReference type="SAM" id="MobiDB-lite"/>
    </source>
</evidence>
<feature type="domain" description="Putative E3 ubiquitin-protein ligase LIN ARM-like" evidence="3">
    <location>
        <begin position="629"/>
        <end position="725"/>
    </location>
</feature>
<evidence type="ECO:0008006" key="7">
    <source>
        <dbReference type="Google" id="ProtNLM"/>
    </source>
</evidence>
<dbReference type="Pfam" id="PF23654">
    <property type="entry name" value="ARM_LIN_2nd"/>
    <property type="match status" value="1"/>
</dbReference>
<dbReference type="PANTHER" id="PTHR35549:SF3">
    <property type="entry name" value="E3 UBIQUITIN-PROTEIN LIGASE LIN"/>
    <property type="match status" value="1"/>
</dbReference>
<dbReference type="InterPro" id="IPR011989">
    <property type="entry name" value="ARM-like"/>
</dbReference>
<feature type="region of interest" description="Disordered" evidence="1">
    <location>
        <begin position="320"/>
        <end position="343"/>
    </location>
</feature>
<dbReference type="Pfam" id="PF23628">
    <property type="entry name" value="ARM_LIN_C"/>
    <property type="match status" value="1"/>
</dbReference>
<sequence>MASLHKLLSEEGFERQNSRKPKKKVKFKDKTRQQQDSVALPIYICHDRKSFDSSRQRVSEKAVSLKGSSVFSSRRGNSGSERSNTKSVVAEETPRRDEPAIDDVAIKAMVSILSGYVGRYSKDKNFRQSIREKCRSCFERRNKSFSDNEIFAHLEIGIQSIERLVENQVVNKEMDLESLQKSIKIFKIVASLNNDGTPNSYLFACAHLYLAIVYKIAKNDKISARHLLQVFSDSPFLARTHLLPELWEHLFLPHLLHLKIWHNKELDFLASSGYADKENKIKALNEQYNYQMDIGTTQFALYYKEWLKVGGQAPSIPSVPLPLKPTYTRSRRKSSDSSTSFHATSNNSLYRAVFGPVLKGRSMDLDNGNGVSENVWDLEVEEKLYNGEEDEKHFNHVEKKAVARRRSSSSQSHRTQKAELWSDSQKSDYFRFLGCRAESTKCLVQGDYNMSNNEKIKNDENTQLLHLNDMTRAITTICSSESLSDCEMAIRAVSEAWLNSNGDGIIERSLSQGSVIQGIMEVLYVSSDDEILELAISLLAEFATKSEINRQWILNSDPQLDVSIRLLRSSSLFLKAASLLYLVRPKAKQMVSSEWIPLVLRVLEFGDQSQTLFTVRCHPQEAAYYFLHQLLTGFDEDKNLENARQIVSLGGLSLLVRRMDAGDTCEKSKAAAVLHYCIRADGSCRYYLAKNLKKDTIISLLALGKKTDSHEHALALLTELLCLSR</sequence>
<feature type="domain" description="Putative E3 ubiquitin-protein ligase LIN ARM repeats" evidence="4">
    <location>
        <begin position="467"/>
        <end position="627"/>
    </location>
</feature>